<evidence type="ECO:0000313" key="1">
    <source>
        <dbReference type="EMBL" id="ADL02196.1"/>
    </source>
</evidence>
<dbReference type="OrthoDB" id="116799at2"/>
<protein>
    <submittedName>
        <fullName evidence="1">NodS family protein</fullName>
    </submittedName>
</protein>
<dbReference type="InterPro" id="IPR008715">
    <property type="entry name" value="SAM-MeTfrase_NodS-like"/>
</dbReference>
<name>D9QNG1_BRESC</name>
<sequence length="195" mass="22004">MTRHDRSLDAAYFETMFQGDDDPWNLESSTYEAAKFDRSIEALDGRRYGCAFEVGCAGGSLTERLAPRVDDLLAVDISETALARARRRCARLAQVRFARMAFPDDRPQGTGFDLIVLSEVAYYWDDQDLNRAAAFVSRSLVSEGDLLLVHYTGETDYPQSGDAAVAFLAAALADRVHVVRAERHDRYRLDLWRSR</sequence>
<reference evidence="2" key="1">
    <citation type="journal article" date="2011" name="J. Bacteriol.">
        <title>Genome sequences of eight morphologically diverse alphaproteobacteria.</title>
        <authorList>
            <consortium name="US DOE Joint Genome Institute"/>
            <person name="Brown P.J."/>
            <person name="Kysela D.T."/>
            <person name="Buechlein A."/>
            <person name="Hemmerich C."/>
            <person name="Brun Y.V."/>
        </authorList>
    </citation>
    <scope>NUCLEOTIDE SEQUENCE [LARGE SCALE GENOMIC DNA]</scope>
    <source>
        <strain evidence="2">ATCC 15264 / DSM 4735 / LMG 14903 / NBRC 16000 / CB 81</strain>
    </source>
</reference>
<dbReference type="GO" id="GO:0008757">
    <property type="term" value="F:S-adenosylmethionine-dependent methyltransferase activity"/>
    <property type="evidence" value="ECO:0007669"/>
    <property type="project" value="InterPro"/>
</dbReference>
<proteinExistence type="predicted"/>
<dbReference type="eggNOG" id="COG4976">
    <property type="taxonomic scope" value="Bacteria"/>
</dbReference>
<dbReference type="Proteomes" id="UP000002696">
    <property type="component" value="Chromosome"/>
</dbReference>
<organism evidence="1 2">
    <name type="scientific">Brevundimonas subvibrioides (strain ATCC 15264 / DSM 4735 / LMG 14903 / NBRC 16000 / CB 81)</name>
    <name type="common">Caulobacter subvibrioides</name>
    <dbReference type="NCBI Taxonomy" id="633149"/>
    <lineage>
        <taxon>Bacteria</taxon>
        <taxon>Pseudomonadati</taxon>
        <taxon>Pseudomonadota</taxon>
        <taxon>Alphaproteobacteria</taxon>
        <taxon>Caulobacterales</taxon>
        <taxon>Caulobacteraceae</taxon>
        <taxon>Brevundimonas</taxon>
    </lineage>
</organism>
<dbReference type="RefSeq" id="WP_013270297.1">
    <property type="nucleotide sequence ID" value="NC_014375.1"/>
</dbReference>
<accession>D9QNG1</accession>
<evidence type="ECO:0000313" key="2">
    <source>
        <dbReference type="Proteomes" id="UP000002696"/>
    </source>
</evidence>
<dbReference type="Gene3D" id="3.40.50.150">
    <property type="entry name" value="Vaccinia Virus protein VP39"/>
    <property type="match status" value="1"/>
</dbReference>
<dbReference type="HOGENOM" id="CLU_091685_0_0_5"/>
<gene>
    <name evidence="1" type="ordered locus">Bresu_2889</name>
</gene>
<dbReference type="EMBL" id="CP002102">
    <property type="protein sequence ID" value="ADL02196.1"/>
    <property type="molecule type" value="Genomic_DNA"/>
</dbReference>
<keyword evidence="2" id="KW-1185">Reference proteome</keyword>
<dbReference type="STRING" id="633149.Bresu_2889"/>
<dbReference type="InterPro" id="IPR029063">
    <property type="entry name" value="SAM-dependent_MTases_sf"/>
</dbReference>
<dbReference type="SUPFAM" id="SSF53335">
    <property type="entry name" value="S-adenosyl-L-methionine-dependent methyltransferases"/>
    <property type="match status" value="1"/>
</dbReference>
<dbReference type="KEGG" id="bsb:Bresu_2889"/>
<dbReference type="BioCyc" id="BSUB633149:G1GM8-2902-MONOMER"/>
<dbReference type="AlphaFoldDB" id="D9QNG1"/>
<dbReference type="InParanoid" id="D9QNG1"/>
<dbReference type="GO" id="GO:0009312">
    <property type="term" value="P:oligosaccharide biosynthetic process"/>
    <property type="evidence" value="ECO:0007669"/>
    <property type="project" value="InterPro"/>
</dbReference>
<dbReference type="Pfam" id="PF05401">
    <property type="entry name" value="NodS"/>
    <property type="match status" value="1"/>
</dbReference>